<comment type="caution">
    <text evidence="3">The sequence shown here is derived from an EMBL/GenBank/DDBJ whole genome shotgun (WGS) entry which is preliminary data.</text>
</comment>
<dbReference type="PANTHER" id="PTHR38043:SF1">
    <property type="entry name" value="PROTEIN HEMX"/>
    <property type="match status" value="1"/>
</dbReference>
<feature type="coiled-coil region" evidence="1">
    <location>
        <begin position="101"/>
        <end position="143"/>
    </location>
</feature>
<name>A0ABQ3L1L5_9ALTE</name>
<protein>
    <recommendedName>
        <fullName evidence="5">Uroporphyrin-3 C-methyltransferase</fullName>
    </recommendedName>
</protein>
<evidence type="ECO:0000256" key="2">
    <source>
        <dbReference type="SAM" id="Phobius"/>
    </source>
</evidence>
<dbReference type="InterPro" id="IPR007470">
    <property type="entry name" value="HemX"/>
</dbReference>
<keyword evidence="1" id="KW-0175">Coiled coil</keyword>
<keyword evidence="4" id="KW-1185">Reference proteome</keyword>
<evidence type="ECO:0008006" key="5">
    <source>
        <dbReference type="Google" id="ProtNLM"/>
    </source>
</evidence>
<gene>
    <name evidence="3" type="ORF">GCM10010919_30600</name>
</gene>
<feature type="transmembrane region" description="Helical" evidence="2">
    <location>
        <begin position="38"/>
        <end position="62"/>
    </location>
</feature>
<keyword evidence="2" id="KW-0472">Membrane</keyword>
<accession>A0ABQ3L1L5</accession>
<dbReference type="RefSeq" id="WP_189433912.1">
    <property type="nucleotide sequence ID" value="NZ_BNAO01000009.1"/>
</dbReference>
<evidence type="ECO:0000313" key="3">
    <source>
        <dbReference type="EMBL" id="GHG75918.1"/>
    </source>
</evidence>
<keyword evidence="2" id="KW-0812">Transmembrane</keyword>
<proteinExistence type="predicted"/>
<keyword evidence="2" id="KW-1133">Transmembrane helix</keyword>
<evidence type="ECO:0000313" key="4">
    <source>
        <dbReference type="Proteomes" id="UP000659697"/>
    </source>
</evidence>
<dbReference type="EMBL" id="BNAO01000009">
    <property type="protein sequence ID" value="GHG75918.1"/>
    <property type="molecule type" value="Genomic_DNA"/>
</dbReference>
<dbReference type="PANTHER" id="PTHR38043">
    <property type="entry name" value="PROTEIN HEMX"/>
    <property type="match status" value="1"/>
</dbReference>
<evidence type="ECO:0000256" key="1">
    <source>
        <dbReference type="SAM" id="Coils"/>
    </source>
</evidence>
<reference evidence="4" key="1">
    <citation type="journal article" date="2019" name="Int. J. Syst. Evol. Microbiol.">
        <title>The Global Catalogue of Microorganisms (GCM) 10K type strain sequencing project: providing services to taxonomists for standard genome sequencing and annotation.</title>
        <authorList>
            <consortium name="The Broad Institute Genomics Platform"/>
            <consortium name="The Broad Institute Genome Sequencing Center for Infectious Disease"/>
            <person name="Wu L."/>
            <person name="Ma J."/>
        </authorList>
    </citation>
    <scope>NUCLEOTIDE SEQUENCE [LARGE SCALE GENOMIC DNA]</scope>
    <source>
        <strain evidence="4">CGMCC 1.7003</strain>
    </source>
</reference>
<dbReference type="Proteomes" id="UP000659697">
    <property type="component" value="Unassembled WGS sequence"/>
</dbReference>
<dbReference type="Pfam" id="PF04375">
    <property type="entry name" value="HemX"/>
    <property type="match status" value="1"/>
</dbReference>
<sequence length="377" mass="42163">MSEQIITAKTTEVEAPLAELKAELEAEQTAPVIKNSNALAWLALLLGLLMATGIAAAAYWLWPQWLQVQQQQLQTAQAGQSTEQRVQQLLSAATEQQTAALAAQQQQLSSWQQQQVQLQQQYTEQLQLQVQALRQQIQQSESAPPQHWMLMEVRFLLQRASQNLVLQQDVASAIALLQAADKQLTELNNPALLVVRQAITTDLTALQKLSLPDVTSVHLQLAQLRLQSSQLPLKQQQEQLISLPQPDAELANWRQNLAAYWQQSWSKLFQVRATLPDDFYSLTSEQQVTVSLSLQQQLMLAEMALLQQQPEVYQAALRQASDLLQRYFMADSTAVQQASSQLVALAKAAVSQPTLPVLQSVQQLERQLAAMTEASYE</sequence>
<organism evidence="3 4">
    <name type="scientific">Alishewanella longhuensis</name>
    <dbReference type="NCBI Taxonomy" id="1091037"/>
    <lineage>
        <taxon>Bacteria</taxon>
        <taxon>Pseudomonadati</taxon>
        <taxon>Pseudomonadota</taxon>
        <taxon>Gammaproteobacteria</taxon>
        <taxon>Alteromonadales</taxon>
        <taxon>Alteromonadaceae</taxon>
        <taxon>Alishewanella</taxon>
    </lineage>
</organism>